<evidence type="ECO:0000256" key="4">
    <source>
        <dbReference type="ARBA" id="ARBA00022670"/>
    </source>
</evidence>
<dbReference type="GO" id="GO:0004197">
    <property type="term" value="F:cysteine-type endopeptidase activity"/>
    <property type="evidence" value="ECO:0007669"/>
    <property type="project" value="TreeGrafter"/>
</dbReference>
<dbReference type="GO" id="GO:0005634">
    <property type="term" value="C:nucleus"/>
    <property type="evidence" value="ECO:0007669"/>
    <property type="project" value="UniProtKB-SubCell"/>
</dbReference>
<dbReference type="EC" id="3.4.22.-" evidence="10"/>
<evidence type="ECO:0000256" key="7">
    <source>
        <dbReference type="ARBA" id="ARBA00022927"/>
    </source>
</evidence>
<comment type="catalytic activity">
    <reaction evidence="9">
        <text>[protein]-C-terminal L-amino acid-glycyl-phosphatidylethanolamide + H2O = [protein]-C-terminal L-amino acid-glycine + a 1,2-diacyl-sn-glycero-3-phosphoethanolamine</text>
        <dbReference type="Rhea" id="RHEA:67548"/>
        <dbReference type="Rhea" id="RHEA-COMP:17323"/>
        <dbReference type="Rhea" id="RHEA-COMP:17324"/>
        <dbReference type="ChEBI" id="CHEBI:15377"/>
        <dbReference type="ChEBI" id="CHEBI:64612"/>
        <dbReference type="ChEBI" id="CHEBI:172940"/>
        <dbReference type="ChEBI" id="CHEBI:172941"/>
    </reaction>
    <physiologicalReaction direction="left-to-right" evidence="9">
        <dbReference type="Rhea" id="RHEA:67549"/>
    </physiologicalReaction>
</comment>
<dbReference type="InterPro" id="IPR038765">
    <property type="entry name" value="Papain-like_cys_pep_sf"/>
</dbReference>
<proteinExistence type="inferred from homology"/>
<dbReference type="PANTHER" id="PTHR22624">
    <property type="entry name" value="CYSTEINE PROTEASE ATG4"/>
    <property type="match status" value="1"/>
</dbReference>
<evidence type="ECO:0000313" key="14">
    <source>
        <dbReference type="Proteomes" id="UP001140074"/>
    </source>
</evidence>
<evidence type="ECO:0000256" key="5">
    <source>
        <dbReference type="ARBA" id="ARBA00022801"/>
    </source>
</evidence>
<keyword evidence="2" id="KW-0813">Transport</keyword>
<dbReference type="GO" id="GO:0015031">
    <property type="term" value="P:protein transport"/>
    <property type="evidence" value="ECO:0007669"/>
    <property type="project" value="UniProtKB-KW"/>
</dbReference>
<protein>
    <recommendedName>
        <fullName evidence="10">Cysteine protease</fullName>
        <ecNumber evidence="10">3.4.22.-</ecNumber>
    </recommendedName>
</protein>
<dbReference type="AlphaFoldDB" id="A0A9W8IFQ9"/>
<dbReference type="PANTHER" id="PTHR22624:SF49">
    <property type="entry name" value="CYSTEINE PROTEASE"/>
    <property type="match status" value="1"/>
</dbReference>
<evidence type="ECO:0000259" key="12">
    <source>
        <dbReference type="Pfam" id="PF03416"/>
    </source>
</evidence>
<keyword evidence="5 10" id="KW-0378">Hydrolase</keyword>
<dbReference type="InterPro" id="IPR046792">
    <property type="entry name" value="Peptidase_C54_cat"/>
</dbReference>
<dbReference type="GO" id="GO:0034727">
    <property type="term" value="P:piecemeal microautophagy of the nucleus"/>
    <property type="evidence" value="ECO:0007669"/>
    <property type="project" value="TreeGrafter"/>
</dbReference>
<organism evidence="13 14">
    <name type="scientific">Coemansia aciculifera</name>
    <dbReference type="NCBI Taxonomy" id="417176"/>
    <lineage>
        <taxon>Eukaryota</taxon>
        <taxon>Fungi</taxon>
        <taxon>Fungi incertae sedis</taxon>
        <taxon>Zoopagomycota</taxon>
        <taxon>Kickxellomycotina</taxon>
        <taxon>Kickxellomycetes</taxon>
        <taxon>Kickxellales</taxon>
        <taxon>Kickxellaceae</taxon>
        <taxon>Coemansia</taxon>
    </lineage>
</organism>
<evidence type="ECO:0000256" key="9">
    <source>
        <dbReference type="ARBA" id="ARBA00029362"/>
    </source>
</evidence>
<dbReference type="GO" id="GO:0000045">
    <property type="term" value="P:autophagosome assembly"/>
    <property type="evidence" value="ECO:0007669"/>
    <property type="project" value="TreeGrafter"/>
</dbReference>
<keyword evidence="4 10" id="KW-0645">Protease</keyword>
<gene>
    <name evidence="13" type="primary">ATG4</name>
    <name evidence="13" type="ORF">GGH94_004487</name>
</gene>
<comment type="similarity">
    <text evidence="1 10">Belongs to the peptidase C54 family.</text>
</comment>
<dbReference type="GO" id="GO:0000423">
    <property type="term" value="P:mitophagy"/>
    <property type="evidence" value="ECO:0007669"/>
    <property type="project" value="TreeGrafter"/>
</dbReference>
<dbReference type="Proteomes" id="UP001140074">
    <property type="component" value="Unassembled WGS sequence"/>
</dbReference>
<feature type="domain" description="Peptidase C54 catalytic" evidence="12">
    <location>
        <begin position="138"/>
        <end position="405"/>
    </location>
</feature>
<evidence type="ECO:0000256" key="2">
    <source>
        <dbReference type="ARBA" id="ARBA00022448"/>
    </source>
</evidence>
<dbReference type="GO" id="GO:0005737">
    <property type="term" value="C:cytoplasm"/>
    <property type="evidence" value="ECO:0007669"/>
    <property type="project" value="UniProtKB-SubCell"/>
</dbReference>
<dbReference type="InterPro" id="IPR005078">
    <property type="entry name" value="Peptidase_C54"/>
</dbReference>
<keyword evidence="6" id="KW-0788">Thiol protease</keyword>
<feature type="region of interest" description="Disordered" evidence="11">
    <location>
        <begin position="1"/>
        <end position="26"/>
    </location>
</feature>
<evidence type="ECO:0000313" key="13">
    <source>
        <dbReference type="EMBL" id="KAJ2862103.1"/>
    </source>
</evidence>
<keyword evidence="8" id="KW-0072">Autophagy</keyword>
<evidence type="ECO:0000256" key="11">
    <source>
        <dbReference type="SAM" id="MobiDB-lite"/>
    </source>
</evidence>
<evidence type="ECO:0000256" key="6">
    <source>
        <dbReference type="ARBA" id="ARBA00022807"/>
    </source>
</evidence>
<reference evidence="13" key="1">
    <citation type="submission" date="2022-07" db="EMBL/GenBank/DDBJ databases">
        <title>Phylogenomic reconstructions and comparative analyses of Kickxellomycotina fungi.</title>
        <authorList>
            <person name="Reynolds N.K."/>
            <person name="Stajich J.E."/>
            <person name="Barry K."/>
            <person name="Grigoriev I.V."/>
            <person name="Crous P."/>
            <person name="Smith M.E."/>
        </authorList>
    </citation>
    <scope>NUCLEOTIDE SEQUENCE</scope>
    <source>
        <strain evidence="13">RSA 476</strain>
    </source>
</reference>
<dbReference type="Pfam" id="PF03416">
    <property type="entry name" value="Peptidase_C54"/>
    <property type="match status" value="1"/>
</dbReference>
<sequence>MTVTDDIMPNTNNASVATTSSNENNTPVSIVSAKEGTGTPQVMDISESGSSQLVKPQNLGERLVGITTENAPDLAMFRNQVVSTLREWYVLASDSIVSLLEGRSLQDPAKDLWLLGKHYELIDQADDQGWGAAGYSPEVLSDFSRLIWCTYRSQYPPIMPSAFTSDAGWGCMLRAGQTLLAQALQLHHFGRDWSFSWDGALGEDVRRRELYTDVVKQFFDDYSNSSTFSIHRMASLGKQFEGKDIGEWFGPYGTATIIRELARQADHELSVYTTTDGVVYLADICEHDFKPTLILVASMLGIDRVNPVYYPFIQASLTLPQSAGVAGGRPSSALYFAGFQGDELLYLDPHFTRPAVARSSDDRYTQSDLASYSCNVPRRIALNRLDPCMVFGYYCGTLESLIDLRSRIELLADDGMRTIMSFDNGHAPTTALSVPSSPQSQGGNTLLTKLPPSCSDSEDSGGLKSGSGEIVLEGECSEEEWVTDL</sequence>
<feature type="compositionally biased region" description="Polar residues" evidence="11">
    <location>
        <begin position="430"/>
        <end position="447"/>
    </location>
</feature>
<dbReference type="GO" id="GO:0016485">
    <property type="term" value="P:protein processing"/>
    <property type="evidence" value="ECO:0007669"/>
    <property type="project" value="TreeGrafter"/>
</dbReference>
<keyword evidence="3 10" id="KW-0963">Cytoplasm</keyword>
<feature type="region of interest" description="Disordered" evidence="11">
    <location>
        <begin position="429"/>
        <end position="469"/>
    </location>
</feature>
<name>A0A9W8IFQ9_9FUNG</name>
<keyword evidence="14" id="KW-1185">Reference proteome</keyword>
<evidence type="ECO:0000256" key="3">
    <source>
        <dbReference type="ARBA" id="ARBA00022490"/>
    </source>
</evidence>
<keyword evidence="7" id="KW-0653">Protein transport</keyword>
<dbReference type="GO" id="GO:0035973">
    <property type="term" value="P:aggrephagy"/>
    <property type="evidence" value="ECO:0007669"/>
    <property type="project" value="TreeGrafter"/>
</dbReference>
<comment type="function">
    <text evidence="10">Required for selective autophagic degradation of the nucleus (nucleophagy) as well as for mitophagy which contributes to regulate mitochondrial quantity and quality by eliminating the mitochondria to a basal level to fulfill cellular energy requirements and preventing excess ROS production.</text>
</comment>
<comment type="caution">
    <text evidence="13">The sequence shown here is derived from an EMBL/GenBank/DDBJ whole genome shotgun (WGS) entry which is preliminary data.</text>
</comment>
<dbReference type="GO" id="GO:0019786">
    <property type="term" value="F:protein-phosphatidylethanolamide deconjugating activity"/>
    <property type="evidence" value="ECO:0007669"/>
    <property type="project" value="InterPro"/>
</dbReference>
<dbReference type="SUPFAM" id="SSF54001">
    <property type="entry name" value="Cysteine proteinases"/>
    <property type="match status" value="1"/>
</dbReference>
<comment type="subcellular location">
    <subcellularLocation>
        <location evidence="10">Nucleus</location>
    </subcellularLocation>
    <subcellularLocation>
        <location evidence="10">Cytoplasm</location>
    </subcellularLocation>
</comment>
<keyword evidence="10" id="KW-0539">Nucleus</keyword>
<dbReference type="EMBL" id="JANBUY010000186">
    <property type="protein sequence ID" value="KAJ2862103.1"/>
    <property type="molecule type" value="Genomic_DNA"/>
</dbReference>
<accession>A0A9W8IFQ9</accession>
<evidence type="ECO:0000256" key="10">
    <source>
        <dbReference type="RuleBase" id="RU363115"/>
    </source>
</evidence>
<evidence type="ECO:0000256" key="1">
    <source>
        <dbReference type="ARBA" id="ARBA00010958"/>
    </source>
</evidence>
<evidence type="ECO:0000256" key="8">
    <source>
        <dbReference type="ARBA" id="ARBA00023006"/>
    </source>
</evidence>